<dbReference type="PANTHER" id="PTHR34406:SF1">
    <property type="entry name" value="PROTEIN YCEI"/>
    <property type="match status" value="1"/>
</dbReference>
<dbReference type="RefSeq" id="WP_091414017.1">
    <property type="nucleotide sequence ID" value="NZ_LT629749.1"/>
</dbReference>
<comment type="similarity">
    <text evidence="1">Belongs to the UPF0312 family.</text>
</comment>
<evidence type="ECO:0000259" key="2">
    <source>
        <dbReference type="SMART" id="SM00867"/>
    </source>
</evidence>
<dbReference type="SUPFAM" id="SSF101874">
    <property type="entry name" value="YceI-like"/>
    <property type="match status" value="1"/>
</dbReference>
<dbReference type="InterPro" id="IPR036761">
    <property type="entry name" value="TTHA0802/YceI-like_sf"/>
</dbReference>
<dbReference type="Pfam" id="PF04264">
    <property type="entry name" value="YceI"/>
    <property type="match status" value="1"/>
</dbReference>
<dbReference type="STRING" id="546871.SAMN04488543_3188"/>
<name>A0A1H1Y5Y8_9ACTN</name>
<proteinExistence type="inferred from homology"/>
<feature type="domain" description="Lipid/polyisoprenoid-binding YceI-like" evidence="2">
    <location>
        <begin position="14"/>
        <end position="180"/>
    </location>
</feature>
<keyword evidence="4" id="KW-1185">Reference proteome</keyword>
<gene>
    <name evidence="3" type="ORF">SAMN04488543_3188</name>
</gene>
<dbReference type="OrthoDB" id="9811006at2"/>
<dbReference type="Proteomes" id="UP000199092">
    <property type="component" value="Chromosome I"/>
</dbReference>
<dbReference type="EMBL" id="LT629749">
    <property type="protein sequence ID" value="SDT16446.1"/>
    <property type="molecule type" value="Genomic_DNA"/>
</dbReference>
<reference evidence="3 4" key="1">
    <citation type="submission" date="2016-10" db="EMBL/GenBank/DDBJ databases">
        <authorList>
            <person name="de Groot N.N."/>
        </authorList>
    </citation>
    <scope>NUCLEOTIDE SEQUENCE [LARGE SCALE GENOMIC DNA]</scope>
    <source>
        <strain evidence="3 4">DSM 21741</strain>
    </source>
</reference>
<dbReference type="Gene3D" id="2.40.128.110">
    <property type="entry name" value="Lipid/polyisoprenoid-binding, YceI-like"/>
    <property type="match status" value="1"/>
</dbReference>
<protein>
    <submittedName>
        <fullName evidence="3">Polyisoprenoid-binding protein YceI</fullName>
    </submittedName>
</protein>
<dbReference type="InterPro" id="IPR007372">
    <property type="entry name" value="Lipid/polyisoprenoid-bd_YceI"/>
</dbReference>
<dbReference type="SMART" id="SM00867">
    <property type="entry name" value="YceI"/>
    <property type="match status" value="1"/>
</dbReference>
<evidence type="ECO:0000256" key="1">
    <source>
        <dbReference type="ARBA" id="ARBA00008812"/>
    </source>
</evidence>
<dbReference type="PANTHER" id="PTHR34406">
    <property type="entry name" value="PROTEIN YCEI"/>
    <property type="match status" value="1"/>
</dbReference>
<evidence type="ECO:0000313" key="3">
    <source>
        <dbReference type="EMBL" id="SDT16446.1"/>
    </source>
</evidence>
<dbReference type="AlphaFoldDB" id="A0A1H1Y5Y8"/>
<organism evidence="3 4">
    <name type="scientific">Friedmanniella luteola</name>
    <dbReference type="NCBI Taxonomy" id="546871"/>
    <lineage>
        <taxon>Bacteria</taxon>
        <taxon>Bacillati</taxon>
        <taxon>Actinomycetota</taxon>
        <taxon>Actinomycetes</taxon>
        <taxon>Propionibacteriales</taxon>
        <taxon>Nocardioidaceae</taxon>
        <taxon>Friedmanniella</taxon>
    </lineage>
</organism>
<sequence>MTTELVGSGLVAGTWTVDPSHSTVGFTVRHLMSKVRGTFTDFSGTIVTTDDATASSVEVAITSASITTNNEQRDGHLRSTDFFDAEAGQQLVFVSTGVVEGPDGHVITGDLTINGRTRPVELAAEFLGVAVDAYGVTRLGAEASTTISRKDYGVDFNVPLEGGKLLIGDKIDINLEIEAVLA</sequence>
<evidence type="ECO:0000313" key="4">
    <source>
        <dbReference type="Proteomes" id="UP000199092"/>
    </source>
</evidence>
<accession>A0A1H1Y5Y8</accession>